<dbReference type="CDD" id="cd16913">
    <property type="entry name" value="YkuD_like"/>
    <property type="match status" value="1"/>
</dbReference>
<evidence type="ECO:0000256" key="2">
    <source>
        <dbReference type="ARBA" id="ARBA00005992"/>
    </source>
</evidence>
<dbReference type="Pfam" id="PF03734">
    <property type="entry name" value="YkuD"/>
    <property type="match status" value="1"/>
</dbReference>
<dbReference type="GO" id="GO:0016757">
    <property type="term" value="F:glycosyltransferase activity"/>
    <property type="evidence" value="ECO:0007669"/>
    <property type="project" value="UniProtKB-KW"/>
</dbReference>
<evidence type="ECO:0000256" key="7">
    <source>
        <dbReference type="ARBA" id="ARBA00022984"/>
    </source>
</evidence>
<feature type="domain" description="L,D-TPase catalytic" evidence="10">
    <location>
        <begin position="254"/>
        <end position="387"/>
    </location>
</feature>
<dbReference type="SUPFAM" id="SSF141523">
    <property type="entry name" value="L,D-transpeptidase catalytic domain-like"/>
    <property type="match status" value="1"/>
</dbReference>
<feature type="active site" description="Proton donor/acceptor" evidence="9">
    <location>
        <position position="347"/>
    </location>
</feature>
<dbReference type="InterPro" id="IPR038063">
    <property type="entry name" value="Transpep_catalytic_dom"/>
</dbReference>
<evidence type="ECO:0000256" key="4">
    <source>
        <dbReference type="ARBA" id="ARBA00022679"/>
    </source>
</evidence>
<comment type="similarity">
    <text evidence="2">Belongs to the YkuD family.</text>
</comment>
<dbReference type="GO" id="GO:0071972">
    <property type="term" value="F:peptidoglycan L,D-transpeptidase activity"/>
    <property type="evidence" value="ECO:0007669"/>
    <property type="project" value="TreeGrafter"/>
</dbReference>
<protein>
    <submittedName>
        <fullName evidence="11">Lipoprotein-anchoring transpeptidase ErfK/SrfK</fullName>
    </submittedName>
</protein>
<dbReference type="RefSeq" id="WP_265134415.1">
    <property type="nucleotide sequence ID" value="NZ_FXTX01000009.1"/>
</dbReference>
<keyword evidence="8 9" id="KW-0961">Cell wall biogenesis/degradation</keyword>
<evidence type="ECO:0000259" key="10">
    <source>
        <dbReference type="PROSITE" id="PS52029"/>
    </source>
</evidence>
<feature type="active site" description="Nucleophile" evidence="9">
    <location>
        <position position="363"/>
    </location>
</feature>
<dbReference type="InterPro" id="IPR005490">
    <property type="entry name" value="LD_TPept_cat_dom"/>
</dbReference>
<dbReference type="AlphaFoldDB" id="A0AA45WLW4"/>
<dbReference type="GO" id="GO:0018104">
    <property type="term" value="P:peptidoglycan-protein cross-linking"/>
    <property type="evidence" value="ECO:0007669"/>
    <property type="project" value="TreeGrafter"/>
</dbReference>
<reference evidence="11" key="1">
    <citation type="submission" date="2017-05" db="EMBL/GenBank/DDBJ databases">
        <authorList>
            <person name="Varghese N."/>
            <person name="Submissions S."/>
        </authorList>
    </citation>
    <scope>NUCLEOTIDE SEQUENCE</scope>
    <source>
        <strain evidence="11">DSM 18763</strain>
    </source>
</reference>
<evidence type="ECO:0000256" key="1">
    <source>
        <dbReference type="ARBA" id="ARBA00004752"/>
    </source>
</evidence>
<sequence>MKKLFITLLISTTLYADEVDDILRTLYNQEKTIKEEKKEDLFSIAKAKVEKDKLEELFNNVLNFYADGMYNLAIEKSKEYLSKSAKNDYKRDYIYIILAKSYYKMSDTENMFNLVKNLDNISIDAQYKVIQIASLLFTEYKEEEKNNYLLSLIKKNKNYKLYSTKFSYINYKGVDFPLNRNAFEIKPNQKIIGNIYLYVVEKDQTLFELSRELDLGYYEMKYANMDIDPFDLRKGQIVIVPFRKILPVDSYKYETIYINLVEKRLYFPVLVNNQSYIITFPIGIGTDEAQSPIGTFKISEKRKDPVWYVPESIKKEKPELPDVFPPGEDNPLGTRAMRLGNTTFLMHGTNKDFGIGMRVSHGCIRMYNPDVEKLFEVVNIGTEVNSFEKSIKEATENGKKYIEIDEEITSFPSYLPVLYQKLFKINILDKGYAVEIK</sequence>
<gene>
    <name evidence="11" type="ORF">SAMN06264868_10933</name>
</gene>
<organism evidence="11 12">
    <name type="scientific">Venenivibrio stagnispumantis</name>
    <dbReference type="NCBI Taxonomy" id="407998"/>
    <lineage>
        <taxon>Bacteria</taxon>
        <taxon>Pseudomonadati</taxon>
        <taxon>Aquificota</taxon>
        <taxon>Aquificia</taxon>
        <taxon>Aquificales</taxon>
        <taxon>Hydrogenothermaceae</taxon>
        <taxon>Venenivibrio</taxon>
    </lineage>
</organism>
<name>A0AA45WLW4_9AQUI</name>
<dbReference type="EMBL" id="FXTX01000009">
    <property type="protein sequence ID" value="SMP12043.1"/>
    <property type="molecule type" value="Genomic_DNA"/>
</dbReference>
<comment type="caution">
    <text evidence="11">The sequence shown here is derived from an EMBL/GenBank/DDBJ whole genome shotgun (WGS) entry which is preliminary data.</text>
</comment>
<keyword evidence="7 9" id="KW-0573">Peptidoglycan synthesis</keyword>
<keyword evidence="12" id="KW-1185">Reference proteome</keyword>
<dbReference type="GO" id="GO:0071555">
    <property type="term" value="P:cell wall organization"/>
    <property type="evidence" value="ECO:0007669"/>
    <property type="project" value="UniProtKB-UniRule"/>
</dbReference>
<comment type="pathway">
    <text evidence="1 9">Cell wall biogenesis; peptidoglycan biosynthesis.</text>
</comment>
<evidence type="ECO:0000313" key="12">
    <source>
        <dbReference type="Proteomes" id="UP001157947"/>
    </source>
</evidence>
<dbReference type="PROSITE" id="PS52029">
    <property type="entry name" value="LD_TPASE"/>
    <property type="match status" value="1"/>
</dbReference>
<evidence type="ECO:0000256" key="9">
    <source>
        <dbReference type="PROSITE-ProRule" id="PRU01373"/>
    </source>
</evidence>
<evidence type="ECO:0000256" key="5">
    <source>
        <dbReference type="ARBA" id="ARBA00022801"/>
    </source>
</evidence>
<dbReference type="PANTHER" id="PTHR30582:SF24">
    <property type="entry name" value="L,D-TRANSPEPTIDASE ERFK_SRFK-RELATED"/>
    <property type="match status" value="1"/>
</dbReference>
<proteinExistence type="inferred from homology"/>
<keyword evidence="4" id="KW-0808">Transferase</keyword>
<keyword evidence="5" id="KW-0378">Hydrolase</keyword>
<evidence type="ECO:0000256" key="3">
    <source>
        <dbReference type="ARBA" id="ARBA00022676"/>
    </source>
</evidence>
<accession>A0AA45WLW4</accession>
<dbReference type="InterPro" id="IPR050979">
    <property type="entry name" value="LD-transpeptidase"/>
</dbReference>
<dbReference type="GO" id="GO:0008360">
    <property type="term" value="P:regulation of cell shape"/>
    <property type="evidence" value="ECO:0007669"/>
    <property type="project" value="UniProtKB-UniRule"/>
</dbReference>
<keyword evidence="11" id="KW-0449">Lipoprotein</keyword>
<dbReference type="GO" id="GO:0005576">
    <property type="term" value="C:extracellular region"/>
    <property type="evidence" value="ECO:0007669"/>
    <property type="project" value="TreeGrafter"/>
</dbReference>
<evidence type="ECO:0000313" key="11">
    <source>
        <dbReference type="EMBL" id="SMP12043.1"/>
    </source>
</evidence>
<keyword evidence="6 9" id="KW-0133">Cell shape</keyword>
<dbReference type="Gene3D" id="2.40.440.10">
    <property type="entry name" value="L,D-transpeptidase catalytic domain-like"/>
    <property type="match status" value="1"/>
</dbReference>
<dbReference type="PANTHER" id="PTHR30582">
    <property type="entry name" value="L,D-TRANSPEPTIDASE"/>
    <property type="match status" value="1"/>
</dbReference>
<evidence type="ECO:0000256" key="6">
    <source>
        <dbReference type="ARBA" id="ARBA00022960"/>
    </source>
</evidence>
<evidence type="ECO:0000256" key="8">
    <source>
        <dbReference type="ARBA" id="ARBA00023316"/>
    </source>
</evidence>
<dbReference type="Proteomes" id="UP001157947">
    <property type="component" value="Unassembled WGS sequence"/>
</dbReference>
<keyword evidence="3" id="KW-0328">Glycosyltransferase</keyword>